<dbReference type="CDD" id="cd00054">
    <property type="entry name" value="EGF_CA"/>
    <property type="match status" value="1"/>
</dbReference>
<dbReference type="SMART" id="SM00135">
    <property type="entry name" value="LY"/>
    <property type="match status" value="4"/>
</dbReference>
<feature type="domain" description="EGF-like calcium-binding" evidence="13">
    <location>
        <begin position="271"/>
        <end position="326"/>
    </location>
</feature>
<dbReference type="InterPro" id="IPR000742">
    <property type="entry name" value="EGF"/>
</dbReference>
<keyword evidence="10" id="KW-0675">Receptor</keyword>
<dbReference type="Gene3D" id="2.10.25.10">
    <property type="entry name" value="Laminin"/>
    <property type="match status" value="1"/>
</dbReference>
<evidence type="ECO:0000259" key="14">
    <source>
        <dbReference type="SMART" id="SM00181"/>
    </source>
</evidence>
<keyword evidence="9 12" id="KW-1015">Disulfide bond</keyword>
<evidence type="ECO:0000256" key="7">
    <source>
        <dbReference type="ARBA" id="ARBA00022989"/>
    </source>
</evidence>
<dbReference type="InterPro" id="IPR036055">
    <property type="entry name" value="LDL_receptor-like_sf"/>
</dbReference>
<feature type="disulfide bond" evidence="12">
    <location>
        <begin position="110"/>
        <end position="125"/>
    </location>
</feature>
<name>A0ABD2Q519_9PLAT</name>
<dbReference type="PROSITE" id="PS01209">
    <property type="entry name" value="LDLRA_1"/>
    <property type="match status" value="1"/>
</dbReference>
<evidence type="ECO:0008006" key="17">
    <source>
        <dbReference type="Google" id="ProtNLM"/>
    </source>
</evidence>
<keyword evidence="16" id="KW-1185">Reference proteome</keyword>
<dbReference type="SUPFAM" id="SSF63825">
    <property type="entry name" value="YWTD domain"/>
    <property type="match status" value="1"/>
</dbReference>
<keyword evidence="5" id="KW-0677">Repeat</keyword>
<evidence type="ECO:0000256" key="4">
    <source>
        <dbReference type="ARBA" id="ARBA00022692"/>
    </source>
</evidence>
<dbReference type="AlphaFoldDB" id="A0ABD2Q519"/>
<evidence type="ECO:0000256" key="2">
    <source>
        <dbReference type="ARBA" id="ARBA00022536"/>
    </source>
</evidence>
<gene>
    <name evidence="15" type="ORF">Ciccas_007064</name>
</gene>
<dbReference type="GO" id="GO:0016020">
    <property type="term" value="C:membrane"/>
    <property type="evidence" value="ECO:0007669"/>
    <property type="project" value="UniProtKB-SubCell"/>
</dbReference>
<dbReference type="CDD" id="cd00112">
    <property type="entry name" value="LDLa"/>
    <property type="match status" value="4"/>
</dbReference>
<evidence type="ECO:0000256" key="11">
    <source>
        <dbReference type="ARBA" id="ARBA00023180"/>
    </source>
</evidence>
<evidence type="ECO:0000313" key="15">
    <source>
        <dbReference type="EMBL" id="KAL3314317.1"/>
    </source>
</evidence>
<dbReference type="SMART" id="SM00181">
    <property type="entry name" value="EGF"/>
    <property type="match status" value="1"/>
</dbReference>
<dbReference type="InterPro" id="IPR000033">
    <property type="entry name" value="LDLR_classB_rpt"/>
</dbReference>
<keyword evidence="4" id="KW-0812">Transmembrane</keyword>
<evidence type="ECO:0000256" key="10">
    <source>
        <dbReference type="ARBA" id="ARBA00023170"/>
    </source>
</evidence>
<dbReference type="InterPro" id="IPR051221">
    <property type="entry name" value="LDLR-related"/>
</dbReference>
<dbReference type="PRINTS" id="PR00261">
    <property type="entry name" value="LDLRECEPTOR"/>
</dbReference>
<sequence length="773" mass="86113">MITAIVSLVMTRKTVSVDLICDLSPHCRDKSDESPVLCTGVYKNQSCATDEYRCKDGVCKQKSLLCTRRETCLNEDLSQFLKSCPSFKECKPQEFACNDGTQCVLLRDKCDGKSDCIDSSDELGCHIISSSPSSPSSPCASNEFYCGPNDMTPCIPESWKCDGSSECANGRDEQGCPAPTCASGEHLCLPLNKCLPHVTICDGVPQCPDHSDETNCNLDPSLRAMQCDAQEEFDCEGNGEHCIAKSRVCDRQPDCLNGRDEYFGQGINFCDENACIFPNRTVLCPLDICVDLKQYANCLCPPGTRLQPAPPNTLARNGMQLLQHCADLNECEEGLQTGSSMKERPCDHECVNRAGSYECLCPKGYIASENSKGYKSCLATEDKVLVYATERSVRTFRMVGSEIRDLVEIQALVTGVEYALDLDHVRVVFLSHLLPGGISMIPMGVANPLNKNRSNLTQPSHSDLPAHQPIDLHSNNSDEKVTKLLGLDLINTNRKPKLAEINRQTINLNETKPQPSTAIFITDVPNRRMLPPTFDRNRAKKLGLAIPKESALSHELEMKPISLSYDWYRKLLFYTDSASGSIGVIDTKLGFARTILPLHRLEAIPRSILADPENKVIYWTSWNHGPELEARINVAGLDGANVATVCDHRVKFYMDGEVKQYPVRLEAPMGLSLDRQDGRIYFSDYRVGLVGSFHPRWPNNVSVLVADRSFKPFDTVVFEDKVYWSDWNQHAIMQANKHAHSAVRQPFSVPIDLKVHHAFSFRLSRIFCCFSIP</sequence>
<feature type="domain" description="EGF-like calcium-binding" evidence="13">
    <location>
        <begin position="327"/>
        <end position="378"/>
    </location>
</feature>
<keyword evidence="7" id="KW-1133">Transmembrane helix</keyword>
<reference evidence="15 16" key="1">
    <citation type="submission" date="2024-11" db="EMBL/GenBank/DDBJ databases">
        <title>Adaptive evolution of stress response genes in parasites aligns with host niche diversity.</title>
        <authorList>
            <person name="Hahn C."/>
            <person name="Resl P."/>
        </authorList>
    </citation>
    <scope>NUCLEOTIDE SEQUENCE [LARGE SCALE GENOMIC DNA]</scope>
    <source>
        <strain evidence="15">EGGRZ-B1_66</strain>
        <tissue evidence="15">Body</tissue>
    </source>
</reference>
<evidence type="ECO:0000256" key="5">
    <source>
        <dbReference type="ARBA" id="ARBA00022737"/>
    </source>
</evidence>
<keyword evidence="2" id="KW-0245">EGF-like domain</keyword>
<evidence type="ECO:0000256" key="12">
    <source>
        <dbReference type="PROSITE-ProRule" id="PRU00124"/>
    </source>
</evidence>
<evidence type="ECO:0000256" key="9">
    <source>
        <dbReference type="ARBA" id="ARBA00023157"/>
    </source>
</evidence>
<keyword evidence="6" id="KW-0106">Calcium</keyword>
<dbReference type="SMART" id="SM00192">
    <property type="entry name" value="LDLa"/>
    <property type="match status" value="5"/>
</dbReference>
<accession>A0ABD2Q519</accession>
<dbReference type="GO" id="GO:0006897">
    <property type="term" value="P:endocytosis"/>
    <property type="evidence" value="ECO:0007669"/>
    <property type="project" value="UniProtKB-KW"/>
</dbReference>
<dbReference type="Pfam" id="PF00057">
    <property type="entry name" value="Ldl_recept_a"/>
    <property type="match status" value="4"/>
</dbReference>
<dbReference type="Gene3D" id="2.120.10.30">
    <property type="entry name" value="TolB, C-terminal domain"/>
    <property type="match status" value="1"/>
</dbReference>
<organism evidence="15 16">
    <name type="scientific">Cichlidogyrus casuarinus</name>
    <dbReference type="NCBI Taxonomy" id="1844966"/>
    <lineage>
        <taxon>Eukaryota</taxon>
        <taxon>Metazoa</taxon>
        <taxon>Spiralia</taxon>
        <taxon>Lophotrochozoa</taxon>
        <taxon>Platyhelminthes</taxon>
        <taxon>Monogenea</taxon>
        <taxon>Monopisthocotylea</taxon>
        <taxon>Dactylogyridea</taxon>
        <taxon>Ancyrocephalidae</taxon>
        <taxon>Cichlidogyrus</taxon>
    </lineage>
</organism>
<dbReference type="SUPFAM" id="SSF57424">
    <property type="entry name" value="LDL receptor-like module"/>
    <property type="match status" value="4"/>
</dbReference>
<dbReference type="SUPFAM" id="SSF57196">
    <property type="entry name" value="EGF/Laminin"/>
    <property type="match status" value="1"/>
</dbReference>
<dbReference type="Proteomes" id="UP001626550">
    <property type="component" value="Unassembled WGS sequence"/>
</dbReference>
<feature type="disulfide bond" evidence="12">
    <location>
        <begin position="201"/>
        <end position="216"/>
    </location>
</feature>
<evidence type="ECO:0000313" key="16">
    <source>
        <dbReference type="Proteomes" id="UP001626550"/>
    </source>
</evidence>
<feature type="disulfide bond" evidence="12">
    <location>
        <begin position="161"/>
        <end position="176"/>
    </location>
</feature>
<dbReference type="PANTHER" id="PTHR22722">
    <property type="entry name" value="LOW-DENSITY LIPOPROTEIN RECEPTOR-RELATED PROTEIN 2-RELATED"/>
    <property type="match status" value="1"/>
</dbReference>
<dbReference type="InterPro" id="IPR011042">
    <property type="entry name" value="6-blade_b-propeller_TolB-like"/>
</dbReference>
<dbReference type="PANTHER" id="PTHR22722:SF5">
    <property type="entry name" value="LOW-DENSITY LIPOPROTEIN RECEPTOR-RELATED PROTEIN 1B"/>
    <property type="match status" value="1"/>
</dbReference>
<feature type="domain" description="EGF-like" evidence="14">
    <location>
        <begin position="330"/>
        <end position="378"/>
    </location>
</feature>
<comment type="caution">
    <text evidence="15">The sequence shown here is derived from an EMBL/GenBank/DDBJ whole genome shotgun (WGS) entry which is preliminary data.</text>
</comment>
<evidence type="ECO:0000256" key="8">
    <source>
        <dbReference type="ARBA" id="ARBA00023136"/>
    </source>
</evidence>
<dbReference type="PROSITE" id="PS01187">
    <property type="entry name" value="EGF_CA"/>
    <property type="match status" value="1"/>
</dbReference>
<dbReference type="EMBL" id="JBJKFK010001034">
    <property type="protein sequence ID" value="KAL3314317.1"/>
    <property type="molecule type" value="Genomic_DNA"/>
</dbReference>
<comment type="caution">
    <text evidence="12">Lacks conserved residue(s) required for the propagation of feature annotation.</text>
</comment>
<keyword evidence="8" id="KW-0472">Membrane</keyword>
<evidence type="ECO:0000259" key="13">
    <source>
        <dbReference type="SMART" id="SM00179"/>
    </source>
</evidence>
<dbReference type="PROSITE" id="PS50068">
    <property type="entry name" value="LDLRA_2"/>
    <property type="match status" value="4"/>
</dbReference>
<evidence type="ECO:0000256" key="6">
    <source>
        <dbReference type="ARBA" id="ARBA00022837"/>
    </source>
</evidence>
<keyword evidence="3" id="KW-0254">Endocytosis</keyword>
<proteinExistence type="predicted"/>
<dbReference type="SMART" id="SM00179">
    <property type="entry name" value="EGF_CA"/>
    <property type="match status" value="2"/>
</dbReference>
<dbReference type="Gene3D" id="4.10.400.10">
    <property type="entry name" value="Low-density Lipoprotein Receptor"/>
    <property type="match status" value="4"/>
</dbReference>
<dbReference type="InterPro" id="IPR001881">
    <property type="entry name" value="EGF-like_Ca-bd_dom"/>
</dbReference>
<evidence type="ECO:0000256" key="3">
    <source>
        <dbReference type="ARBA" id="ARBA00022583"/>
    </source>
</evidence>
<protein>
    <recommendedName>
        <fullName evidence="17">EGF-like domain-containing protein</fullName>
    </recommendedName>
</protein>
<comment type="subcellular location">
    <subcellularLocation>
        <location evidence="1">Membrane</location>
        <topology evidence="1">Single-pass membrane protein</topology>
    </subcellularLocation>
</comment>
<evidence type="ECO:0000256" key="1">
    <source>
        <dbReference type="ARBA" id="ARBA00004167"/>
    </source>
</evidence>
<dbReference type="InterPro" id="IPR018097">
    <property type="entry name" value="EGF_Ca-bd_CS"/>
</dbReference>
<keyword evidence="11" id="KW-0325">Glycoprotein</keyword>
<dbReference type="InterPro" id="IPR023415">
    <property type="entry name" value="LDLR_class-A_CS"/>
</dbReference>
<dbReference type="InterPro" id="IPR002172">
    <property type="entry name" value="LDrepeatLR_classA_rpt"/>
</dbReference>